<dbReference type="AlphaFoldDB" id="A0A1R4FSK9"/>
<dbReference type="PANTHER" id="PTHR30532:SF28">
    <property type="entry name" value="PETROBACTIN-BINDING PROTEIN YCLQ"/>
    <property type="match status" value="1"/>
</dbReference>
<dbReference type="PROSITE" id="PS50983">
    <property type="entry name" value="FE_B12_PBP"/>
    <property type="match status" value="1"/>
</dbReference>
<dbReference type="RefSeq" id="WP_086996618.1">
    <property type="nucleotide sequence ID" value="NZ_FUHW01000022.1"/>
</dbReference>
<evidence type="ECO:0000313" key="8">
    <source>
        <dbReference type="Proteomes" id="UP000195913"/>
    </source>
</evidence>
<evidence type="ECO:0000256" key="4">
    <source>
        <dbReference type="ARBA" id="ARBA00022729"/>
    </source>
</evidence>
<dbReference type="EMBL" id="FUHW01000022">
    <property type="protein sequence ID" value="SJM58906.1"/>
    <property type="molecule type" value="Genomic_DNA"/>
</dbReference>
<evidence type="ECO:0000259" key="6">
    <source>
        <dbReference type="PROSITE" id="PS50983"/>
    </source>
</evidence>
<organism evidence="7 8">
    <name type="scientific">Arthrobacter rhombi</name>
    <dbReference type="NCBI Taxonomy" id="71253"/>
    <lineage>
        <taxon>Bacteria</taxon>
        <taxon>Bacillati</taxon>
        <taxon>Actinomycetota</taxon>
        <taxon>Actinomycetes</taxon>
        <taxon>Micrococcales</taxon>
        <taxon>Micrococcaceae</taxon>
        <taxon>Arthrobacter</taxon>
    </lineage>
</organism>
<dbReference type="InterPro" id="IPR002491">
    <property type="entry name" value="ABC_transptr_periplasmic_BD"/>
</dbReference>
<dbReference type="PROSITE" id="PS51257">
    <property type="entry name" value="PROKAR_LIPOPROTEIN"/>
    <property type="match status" value="1"/>
</dbReference>
<keyword evidence="8" id="KW-1185">Reference proteome</keyword>
<dbReference type="GO" id="GO:1901678">
    <property type="term" value="P:iron coordination entity transport"/>
    <property type="evidence" value="ECO:0007669"/>
    <property type="project" value="UniProtKB-ARBA"/>
</dbReference>
<sequence>MPFSHLRSLGVTVALTAASALMLTGCAGGEPAAGDAQEASSGDSAGFPVTIDSALGEAKIPEKPERVITLGQGSTETSIALGTIPVGMEEYAWAADDTGYLPWIHEAVEKDGGKLPELVGAGEKLDMEKIVDLEPDVILAPWSGLTQEQFDTLTAIAPTVAYPDQAWSIDWDEQMDIVGQALGEETEAQDLVADLEQQLSDVAEEHPGFAEHTFSYIYTTPDTLGVFKPTEQRAAMVKALGLKVDPAVEKMKETEGTDSAVIGYENADQLNGSDLIFTFYSDAAARKQALSNKLYAQIPAIKKGAVVASDDNAFVTASSMINPLTVPYAVDRYLPMIDEAIDQAGK</sequence>
<feature type="chain" id="PRO_5038895050" evidence="5">
    <location>
        <begin position="28"/>
        <end position="346"/>
    </location>
</feature>
<dbReference type="SUPFAM" id="SSF53807">
    <property type="entry name" value="Helical backbone' metal receptor"/>
    <property type="match status" value="1"/>
</dbReference>
<evidence type="ECO:0000256" key="3">
    <source>
        <dbReference type="ARBA" id="ARBA00022448"/>
    </source>
</evidence>
<dbReference type="PANTHER" id="PTHR30532">
    <property type="entry name" value="IRON III DICITRATE-BINDING PERIPLASMIC PROTEIN"/>
    <property type="match status" value="1"/>
</dbReference>
<evidence type="ECO:0000256" key="2">
    <source>
        <dbReference type="ARBA" id="ARBA00008814"/>
    </source>
</evidence>
<evidence type="ECO:0000256" key="1">
    <source>
        <dbReference type="ARBA" id="ARBA00004196"/>
    </source>
</evidence>
<protein>
    <submittedName>
        <fullName evidence="7">Putative ABC transporter, periplasmic iron-siderophore binding protein</fullName>
    </submittedName>
</protein>
<dbReference type="Proteomes" id="UP000195913">
    <property type="component" value="Unassembled WGS sequence"/>
</dbReference>
<gene>
    <name evidence="7" type="ORF">FM101_05560</name>
</gene>
<comment type="subcellular location">
    <subcellularLocation>
        <location evidence="1">Cell envelope</location>
    </subcellularLocation>
</comment>
<keyword evidence="3" id="KW-0813">Transport</keyword>
<accession>A0A1R4FSK9</accession>
<dbReference type="InterPro" id="IPR051313">
    <property type="entry name" value="Bact_iron-sidero_bind"/>
</dbReference>
<dbReference type="Gene3D" id="3.40.50.1980">
    <property type="entry name" value="Nitrogenase molybdenum iron protein domain"/>
    <property type="match status" value="2"/>
</dbReference>
<proteinExistence type="inferred from homology"/>
<name>A0A1R4FSK9_9MICC</name>
<keyword evidence="4 5" id="KW-0732">Signal</keyword>
<dbReference type="Pfam" id="PF01497">
    <property type="entry name" value="Peripla_BP_2"/>
    <property type="match status" value="1"/>
</dbReference>
<dbReference type="GO" id="GO:0030288">
    <property type="term" value="C:outer membrane-bounded periplasmic space"/>
    <property type="evidence" value="ECO:0007669"/>
    <property type="project" value="TreeGrafter"/>
</dbReference>
<feature type="signal peptide" evidence="5">
    <location>
        <begin position="1"/>
        <end position="27"/>
    </location>
</feature>
<reference evidence="7 8" key="1">
    <citation type="submission" date="2017-02" db="EMBL/GenBank/DDBJ databases">
        <authorList>
            <person name="Peterson S.W."/>
        </authorList>
    </citation>
    <scope>NUCLEOTIDE SEQUENCE [LARGE SCALE GENOMIC DNA]</scope>
    <source>
        <strain evidence="7 8">B Ar 00.02</strain>
    </source>
</reference>
<feature type="domain" description="Fe/B12 periplasmic-binding" evidence="6">
    <location>
        <begin position="66"/>
        <end position="341"/>
    </location>
</feature>
<evidence type="ECO:0000256" key="5">
    <source>
        <dbReference type="SAM" id="SignalP"/>
    </source>
</evidence>
<evidence type="ECO:0000313" key="7">
    <source>
        <dbReference type="EMBL" id="SJM58906.1"/>
    </source>
</evidence>
<comment type="similarity">
    <text evidence="2">Belongs to the bacterial solute-binding protein 8 family.</text>
</comment>
<dbReference type="CDD" id="cd01146">
    <property type="entry name" value="FhuD"/>
    <property type="match status" value="1"/>
</dbReference>